<dbReference type="Pfam" id="PF12624">
    <property type="entry name" value="VPS13_N"/>
    <property type="match status" value="1"/>
</dbReference>
<dbReference type="GO" id="GO:0045053">
    <property type="term" value="P:protein retention in Golgi apparatus"/>
    <property type="evidence" value="ECO:0007669"/>
    <property type="project" value="TreeGrafter"/>
</dbReference>
<reference evidence="4" key="1">
    <citation type="submission" date="2021-11" db="EMBL/GenBank/DDBJ databases">
        <authorList>
            <person name="Schell T."/>
        </authorList>
    </citation>
    <scope>NUCLEOTIDE SEQUENCE</scope>
    <source>
        <strain evidence="4">M5</strain>
    </source>
</reference>
<proteinExistence type="inferred from homology"/>
<evidence type="ECO:0000256" key="2">
    <source>
        <dbReference type="ARBA" id="ARBA00022448"/>
    </source>
</evidence>
<accession>A0A8J2RU03</accession>
<keyword evidence="2" id="KW-0813">Transport</keyword>
<sequence>MVFEAVVSNQLNKFLGAYIENVNSSQLKLGLLGGDVVLNRLVLKQSALDKLDLPVKIVAGHIDELVLKIPWTNIYSSRTQVCIKGLYLLAIPNQAVAYDADKERVANKKAKERQLFLIEEAKARETAKAGNPEENGGFVYKLVAQILQNLLVTVEDVHIRFEDNVTNPHHPFAFGMTLKKLALESTDESWVPTLISEVWKQFYKLLSLECLSIYWLSNTTQLLSAMNSTNQLEHFREGIANVNEKPYGDSSYIAHPITSYYKLRINTRPDLDGSNYTIPRVFVNLELEEILMALNSTQYDDIVGFLGEIERLHRALPYRKYRPVLCGYKKYAQYWWLFAYQCVLEENVRRRRRNWCWSHMKEHKDRVRQYIDLYRTKLYQKKEDVMLRKNLEELESHLDVFNITLARRQAELQIERVRANEQKTKDEAQQNNNYWFGGWFGIGASSAAVNPKTAKVVKSLQAEMTPDEKKKLYSAIGYEENAVPVKYPKTFIENRFEFFLQKLVILLRDHTNRKEPVILLSSLSRVEAIVEQRPAAQALRAAVKVGGFIIDGTPQKTGIPSLVRPLEDDKKILTLMYETNPLDESCDQRVRLAVESLLITYDVKTFRNINTMFKSKEAAQLTQITAVARQQLKNLKKTTASGLEYAIQNQAVLDVDVNIKGSYLVLPFGGRHKNNSGKILCNMGNFTMKSLDGRKRRDESKVSQLMRVGSTEKQILEEIVKSSYIKFSLRLHDVQVLSVLPNEDLTLLLKDTNTDAFILKPMSIELMVEKCLVLDDPRLPKLKVSGQLPSIHIDVLDTRLINFAAVLKSIPSPTPENVSHAVVVSVVPEEELPALIHRGGKKSALEHLENVFEFASNEDGHQDPNNLPDNTGVGSSIEERQLVQPTDLMLRFEFQDVRLSLSVAQDSIVTKPVLSFGMENLILVCTKKTFETVVDLTLKDLSLNFIDRLATDGQQKSIKIINSYDSSKELLCVHFVDVDKQSPEFHARHRSVVRKLEVVISYLDCDFHQEAVIDLLQLSTDINSRIDEIVSIESTRFTNPAAEIKSQLKVLVNRGKPKRRRTKAAEVVDFQFKQALFINLLVWSHMVQLNLNS</sequence>
<dbReference type="AlphaFoldDB" id="A0A8J2RU03"/>
<protein>
    <recommendedName>
        <fullName evidence="3">Chorein N-terminal domain-containing protein</fullName>
    </recommendedName>
</protein>
<dbReference type="InterPro" id="IPR026847">
    <property type="entry name" value="VPS13"/>
</dbReference>
<dbReference type="OrthoDB" id="6373482at2759"/>
<organism evidence="4 5">
    <name type="scientific">Daphnia galeata</name>
    <dbReference type="NCBI Taxonomy" id="27404"/>
    <lineage>
        <taxon>Eukaryota</taxon>
        <taxon>Metazoa</taxon>
        <taxon>Ecdysozoa</taxon>
        <taxon>Arthropoda</taxon>
        <taxon>Crustacea</taxon>
        <taxon>Branchiopoda</taxon>
        <taxon>Diplostraca</taxon>
        <taxon>Cladocera</taxon>
        <taxon>Anomopoda</taxon>
        <taxon>Daphniidae</taxon>
        <taxon>Daphnia</taxon>
    </lineage>
</organism>
<dbReference type="PANTHER" id="PTHR16166">
    <property type="entry name" value="VACUOLAR PROTEIN SORTING-ASSOCIATED PROTEIN VPS13"/>
    <property type="match status" value="1"/>
</dbReference>
<gene>
    <name evidence="4" type="ORF">DGAL_LOCUS11707</name>
</gene>
<dbReference type="InterPro" id="IPR026854">
    <property type="entry name" value="VPS13_N"/>
</dbReference>
<dbReference type="PANTHER" id="PTHR16166:SF93">
    <property type="entry name" value="INTERMEMBRANE LIPID TRANSFER PROTEIN VPS13"/>
    <property type="match status" value="1"/>
</dbReference>
<keyword evidence="5" id="KW-1185">Reference proteome</keyword>
<evidence type="ECO:0000259" key="3">
    <source>
        <dbReference type="Pfam" id="PF12624"/>
    </source>
</evidence>
<dbReference type="EMBL" id="CAKKLH010000283">
    <property type="protein sequence ID" value="CAH0108332.1"/>
    <property type="molecule type" value="Genomic_DNA"/>
</dbReference>
<dbReference type="Proteomes" id="UP000789390">
    <property type="component" value="Unassembled WGS sequence"/>
</dbReference>
<name>A0A8J2RU03_9CRUS</name>
<evidence type="ECO:0000313" key="4">
    <source>
        <dbReference type="EMBL" id="CAH0108332.1"/>
    </source>
</evidence>
<evidence type="ECO:0000313" key="5">
    <source>
        <dbReference type="Proteomes" id="UP000789390"/>
    </source>
</evidence>
<evidence type="ECO:0000256" key="1">
    <source>
        <dbReference type="ARBA" id="ARBA00006545"/>
    </source>
</evidence>
<dbReference type="GO" id="GO:0006623">
    <property type="term" value="P:protein targeting to vacuole"/>
    <property type="evidence" value="ECO:0007669"/>
    <property type="project" value="TreeGrafter"/>
</dbReference>
<comment type="similarity">
    <text evidence="1">Belongs to the VPS13 family.</text>
</comment>
<feature type="domain" description="Chorein N-terminal" evidence="3">
    <location>
        <begin position="2"/>
        <end position="812"/>
    </location>
</feature>
<comment type="caution">
    <text evidence="4">The sequence shown here is derived from an EMBL/GenBank/DDBJ whole genome shotgun (WGS) entry which is preliminary data.</text>
</comment>